<evidence type="ECO:0000256" key="5">
    <source>
        <dbReference type="ARBA" id="ARBA00022723"/>
    </source>
</evidence>
<dbReference type="GeneID" id="107275213"/>
<dbReference type="RefSeq" id="XP_024947870.1">
    <property type="nucleotide sequence ID" value="XM_025092102.1"/>
</dbReference>
<keyword evidence="6" id="KW-0472">Membrane</keyword>
<accession>A0AAJ7R7K9</accession>
<evidence type="ECO:0000256" key="8">
    <source>
        <dbReference type="SAM" id="MobiDB-lite"/>
    </source>
</evidence>
<keyword evidence="3" id="KW-0963">Cytoplasm</keyword>
<feature type="compositionally biased region" description="Polar residues" evidence="8">
    <location>
        <begin position="451"/>
        <end position="494"/>
    </location>
</feature>
<comment type="subcellular location">
    <subcellularLocation>
        <location evidence="7">Cell membrane</location>
    </subcellularLocation>
    <subcellularLocation>
        <location evidence="7">Cytoplasm</location>
    </subcellularLocation>
</comment>
<dbReference type="InterPro" id="IPR002048">
    <property type="entry name" value="EF_hand_dom"/>
</dbReference>
<protein>
    <recommendedName>
        <fullName evidence="7">Protein naked cuticle homolog</fullName>
    </recommendedName>
</protein>
<evidence type="ECO:0000313" key="13">
    <source>
        <dbReference type="RefSeq" id="XP_024947868.1"/>
    </source>
</evidence>
<evidence type="ECO:0000256" key="3">
    <source>
        <dbReference type="ARBA" id="ARBA00022490"/>
    </source>
</evidence>
<dbReference type="RefSeq" id="XP_024935457.1">
    <property type="nucleotide sequence ID" value="XM_025079689.1"/>
</dbReference>
<dbReference type="RefSeq" id="XP_024935462.1">
    <property type="nucleotide sequence ID" value="XM_025079694.1"/>
</dbReference>
<dbReference type="PANTHER" id="PTHR22611:SF9">
    <property type="entry name" value="PROTEIN NAKED CUTICLE"/>
    <property type="match status" value="1"/>
</dbReference>
<proteinExistence type="inferred from homology"/>
<dbReference type="PROSITE" id="PS50222">
    <property type="entry name" value="EF_HAND_2"/>
    <property type="match status" value="1"/>
</dbReference>
<feature type="region of interest" description="Disordered" evidence="8">
    <location>
        <begin position="343"/>
        <end position="511"/>
    </location>
</feature>
<evidence type="ECO:0000256" key="6">
    <source>
        <dbReference type="ARBA" id="ARBA00023136"/>
    </source>
</evidence>
<feature type="domain" description="EF-hand" evidence="9">
    <location>
        <begin position="101"/>
        <end position="136"/>
    </location>
</feature>
<feature type="compositionally biased region" description="Polar residues" evidence="8">
    <location>
        <begin position="178"/>
        <end position="187"/>
    </location>
</feature>
<sequence length="559" mass="61495">MATGLVKWWRARFLAGYKPFSVVGGGAEGSDAEELLASVATPCNSSPPPPPPLLTPPESPVTLNTPNSPTPPAANDEQANSNATRQLSFEEFECDVSVAEGDRRRQEFSFTLYDFDGHGKITKDDIAGLVTTIYDTLGASIQVPPCGSKTIKVKLTVSPDQRATQAHATPQTNPPNQGPSQASNSPSCCHVKHVTSCSHGTHGTHGTHASRRLPRRRRAPRHRCKSEHAADSHSEDDAENVPTSQSKQEELRRRVGPVPHLQAPYSNSSEGDVSDDSDATPSLTPLTPLTPLVTNQRKRSGAMQRQQLLEIIQANMEKNNLSFHASSLACRLVPISKEALGPFRSRKRHQTEQPRIPLRSPYTEPSSPCVQRCRPPPAVRHPTTYHKPVRENTHHHPSSLPKVPGKSRGNVRKPRGHLAPPTNTPTHPMRNHHHPQPPRVPPRLAHPPPTQNVVTPMANDNPQPTANVERASNGTNNQQQRTENSQHVQSQQSGKGAKKHQLKHATREQDQARAMAQVVRWLEREFSQGTAAAAAAAGRRHVHEHIHHHYHHYHAEALV</sequence>
<feature type="compositionally biased region" description="Low complexity" evidence="8">
    <location>
        <begin position="280"/>
        <end position="292"/>
    </location>
</feature>
<comment type="similarity">
    <text evidence="1 7">Belongs to the NKD family.</text>
</comment>
<feature type="compositionally biased region" description="Pro residues" evidence="8">
    <location>
        <begin position="437"/>
        <end position="450"/>
    </location>
</feature>
<dbReference type="KEGG" id="ccin:107275213"/>
<dbReference type="RefSeq" id="XP_024947868.1">
    <property type="nucleotide sequence ID" value="XM_025092100.1"/>
</dbReference>
<dbReference type="GO" id="GO:0005886">
    <property type="term" value="C:plasma membrane"/>
    <property type="evidence" value="ECO:0007669"/>
    <property type="project" value="UniProtKB-SubCell"/>
</dbReference>
<feature type="compositionally biased region" description="Polar residues" evidence="8">
    <location>
        <begin position="160"/>
        <end position="171"/>
    </location>
</feature>
<feature type="compositionally biased region" description="Basic and acidic residues" evidence="8">
    <location>
        <begin position="226"/>
        <end position="235"/>
    </location>
</feature>
<name>A0AAJ7R7K9_CEPCN</name>
<dbReference type="GO" id="GO:0005509">
    <property type="term" value="F:calcium ion binding"/>
    <property type="evidence" value="ECO:0007669"/>
    <property type="project" value="InterPro"/>
</dbReference>
<keyword evidence="2 7" id="KW-1003">Cell membrane</keyword>
<evidence type="ECO:0000313" key="11">
    <source>
        <dbReference type="RefSeq" id="XP_024935457.1"/>
    </source>
</evidence>
<evidence type="ECO:0000256" key="1">
    <source>
        <dbReference type="ARBA" id="ARBA00007081"/>
    </source>
</evidence>
<dbReference type="GO" id="GO:0090090">
    <property type="term" value="P:negative regulation of canonical Wnt signaling pathway"/>
    <property type="evidence" value="ECO:0007669"/>
    <property type="project" value="UniProtKB-ARBA"/>
</dbReference>
<feature type="region of interest" description="Disordered" evidence="8">
    <location>
        <begin position="160"/>
        <end position="301"/>
    </location>
</feature>
<feature type="compositionally biased region" description="Pro residues" evidence="8">
    <location>
        <begin position="45"/>
        <end position="59"/>
    </location>
</feature>
<dbReference type="InterPro" id="IPR040140">
    <property type="entry name" value="Nkd-like"/>
</dbReference>
<dbReference type="CTD" id="44843"/>
<evidence type="ECO:0000256" key="4">
    <source>
        <dbReference type="ARBA" id="ARBA00022687"/>
    </source>
</evidence>
<organism evidence="10 12">
    <name type="scientific">Cephus cinctus</name>
    <name type="common">Wheat stem sawfly</name>
    <dbReference type="NCBI Taxonomy" id="211228"/>
    <lineage>
        <taxon>Eukaryota</taxon>
        <taxon>Metazoa</taxon>
        <taxon>Ecdysozoa</taxon>
        <taxon>Arthropoda</taxon>
        <taxon>Hexapoda</taxon>
        <taxon>Insecta</taxon>
        <taxon>Pterygota</taxon>
        <taxon>Neoptera</taxon>
        <taxon>Endopterygota</taxon>
        <taxon>Hymenoptera</taxon>
        <taxon>Cephoidea</taxon>
        <taxon>Cephidae</taxon>
        <taxon>Cephus</taxon>
    </lineage>
</organism>
<dbReference type="GO" id="GO:0016055">
    <property type="term" value="P:Wnt signaling pathway"/>
    <property type="evidence" value="ECO:0007669"/>
    <property type="project" value="UniProtKB-UniRule"/>
</dbReference>
<dbReference type="InterPro" id="IPR011992">
    <property type="entry name" value="EF-hand-dom_pair"/>
</dbReference>
<keyword evidence="5" id="KW-0479">Metal-binding</keyword>
<dbReference type="PANTHER" id="PTHR22611">
    <property type="entry name" value="PROTEIN NAKED CUTICLE"/>
    <property type="match status" value="1"/>
</dbReference>
<keyword evidence="4 7" id="KW-0879">Wnt signaling pathway</keyword>
<evidence type="ECO:0000313" key="10">
    <source>
        <dbReference type="Proteomes" id="UP000694920"/>
    </source>
</evidence>
<dbReference type="Gene3D" id="1.10.238.10">
    <property type="entry name" value="EF-hand"/>
    <property type="match status" value="1"/>
</dbReference>
<feature type="compositionally biased region" description="Basic residues" evidence="8">
    <location>
        <begin position="208"/>
        <end position="225"/>
    </location>
</feature>
<dbReference type="Proteomes" id="UP000694920">
    <property type="component" value="Unplaced"/>
</dbReference>
<dbReference type="SUPFAM" id="SSF47473">
    <property type="entry name" value="EF-hand"/>
    <property type="match status" value="1"/>
</dbReference>
<reference evidence="11 12" key="1">
    <citation type="submission" date="2025-04" db="UniProtKB">
        <authorList>
            <consortium name="RefSeq"/>
        </authorList>
    </citation>
    <scope>IDENTIFICATION</scope>
</reference>
<comment type="function">
    <text evidence="7">Cell autonomous antagonist of the canonical Wnt signaling pathway.</text>
</comment>
<feature type="region of interest" description="Disordered" evidence="8">
    <location>
        <begin position="39"/>
        <end position="82"/>
    </location>
</feature>
<evidence type="ECO:0000256" key="2">
    <source>
        <dbReference type="ARBA" id="ARBA00022475"/>
    </source>
</evidence>
<keyword evidence="10" id="KW-1185">Reference proteome</keyword>
<evidence type="ECO:0000259" key="9">
    <source>
        <dbReference type="PROSITE" id="PS50222"/>
    </source>
</evidence>
<dbReference type="GO" id="GO:0005737">
    <property type="term" value="C:cytoplasm"/>
    <property type="evidence" value="ECO:0007669"/>
    <property type="project" value="UniProtKB-SubCell"/>
</dbReference>
<evidence type="ECO:0000313" key="14">
    <source>
        <dbReference type="RefSeq" id="XP_024947870.1"/>
    </source>
</evidence>
<evidence type="ECO:0000313" key="12">
    <source>
        <dbReference type="RefSeq" id="XP_024935462.1"/>
    </source>
</evidence>
<evidence type="ECO:0000256" key="7">
    <source>
        <dbReference type="RuleBase" id="RU367060"/>
    </source>
</evidence>
<dbReference type="AlphaFoldDB" id="A0AAJ7R7K9"/>
<gene>
    <name evidence="11 12 13 14" type="primary">LOC107275213</name>
</gene>